<feature type="domain" description="EGF-like" evidence="8">
    <location>
        <begin position="1144"/>
        <end position="1180"/>
    </location>
</feature>
<dbReference type="FunFam" id="2.10.25.10:FF:000063">
    <property type="entry name" value="Slit guidance ligand 2"/>
    <property type="match status" value="1"/>
</dbReference>
<feature type="domain" description="EGF-like" evidence="8">
    <location>
        <begin position="733"/>
        <end position="769"/>
    </location>
</feature>
<dbReference type="FunFam" id="2.10.25.10:FF:000255">
    <property type="entry name" value="Sushi, nidogen and EGF-like domains 1"/>
    <property type="match status" value="4"/>
</dbReference>
<feature type="disulfide bond" evidence="6">
    <location>
        <begin position="1257"/>
        <end position="1266"/>
    </location>
</feature>
<comment type="caution">
    <text evidence="9">The sequence shown here is derived from an EMBL/GenBank/DDBJ whole genome shotgun (WGS) entry which is preliminary data.</text>
</comment>
<keyword evidence="3" id="KW-0677">Repeat</keyword>
<evidence type="ECO:0000256" key="3">
    <source>
        <dbReference type="ARBA" id="ARBA00022737"/>
    </source>
</evidence>
<dbReference type="GO" id="GO:0042063">
    <property type="term" value="P:gliogenesis"/>
    <property type="evidence" value="ECO:0007669"/>
    <property type="project" value="UniProtKB-ARBA"/>
</dbReference>
<dbReference type="GO" id="GO:0032991">
    <property type="term" value="C:protein-containing complex"/>
    <property type="evidence" value="ECO:0007669"/>
    <property type="project" value="TreeGrafter"/>
</dbReference>
<feature type="domain" description="EGF-like" evidence="8">
    <location>
        <begin position="213"/>
        <end position="249"/>
    </location>
</feature>
<feature type="disulfide bond" evidence="6">
    <location>
        <begin position="722"/>
        <end position="731"/>
    </location>
</feature>
<feature type="domain" description="EGF-like" evidence="8">
    <location>
        <begin position="287"/>
        <end position="323"/>
    </location>
</feature>
<feature type="disulfide bond" evidence="6">
    <location>
        <begin position="759"/>
        <end position="768"/>
    </location>
</feature>
<feature type="disulfide bond" evidence="6">
    <location>
        <begin position="1018"/>
        <end position="1027"/>
    </location>
</feature>
<sequence length="1794" mass="194474">MLLCCILITFLDILTILSSMIFVETAMILKKSPIWRSIGKKQTIAQMDYVLSQGSDIVLKQTQIPGSIKLRTKRHQYSTSLYGSMNKASSLKRRLKKGNNAKKTVSFNKRDFFFAPAPPYEPMSRPVDRRMFLVHRGERGPCFFHACHHGGMCVPRRHGFYCECLPGFIGTRCEVKKECRPSTCKNGGTCTEIAVGRHLCTCPVGFLGENCETRSLCHPTPCRNDGTCSESEDSYTCVCPEGFKGKNCEIDNKCLPNPCKNDGVCFEMGNSYICNCPQGFKGKTCEVISECNSVYCLNGGTCRDESSGYLCDCRFGFYGKRCEDLVINTPASANKASLERGVKVWRLCSFTSLSVEYRYVMDHTPIVNMDLHVCVSKGLTVSCARNVFLTTLDKDLPFSSNGKASHASSLPQPAKPLRVVATSAVIKNRLKKTKPLKAIHIWGPTPFKTVMENLRKLNVNLQKQRGAVKRLFLPVQLQRKQLLNALTGRSPFPGPTGPFIRQFPPFNPEREFPAMSPPIHSPNAIHLEEGPPPASLVPGPIGLGPPPLPFPPQPVSHLHEMGPVHLREETPDHAFLHPPDFAPVPEITPMHESAPLPPFPTTIGPPPDEFPANFGPPDIPANLPANFEPAPGLFEPPLPFQMAGEIRQHVNRHVHKGVSKAKCSPNPCKNDGVCTAFEKHYECECPMGFMGKDCEEVNHCLPNPCKNGGNCYATTSGYHCTCVKGFKGPNCDITSKCIPSPCKNGGTCEENGGSYKCLCLPGFEGSNCEAADHCAIGNPCKNGGTCLNGEKNFECHCLPGFYGSDCGDLDMCYTNPCQNSGTCHNTGAGQFMCLCPVLFRGITCDEKFSKCESQPCQNEGTCEEDEEEGFHCICSSKYQGRHCEVPTELHSACFNNPCVNGGKCVPVENTYKCICKSGFSGNTCEGSVKMTAVPVLCADCHAHARCLDGKCVCEEGYDGNGNVCEVLKVTEISEHTPTAPPTSLHVITGSPLSNVCHPNPCYNGGSCHETAKGFTCDCAEHYMGPLCKHVSPCLGNPCENGGTCIEGGVVGGYICRCREGYNGENCEEASACEPNPCKNGGTCHLKAKSYVCLCTQRFEGFTCAEDKCARCDVHAHCENGKCVCDGGYYGAGTLGECFRVGASNPRFCVPNPCQHGGSCFEEANGHRCVCTSDYDGENCELSTRAAPPSHKIPDPCAGEPCKNGGSCVPKANKFQCLCSMGFEGPTCEVTAKSYCHPNPCLHGGKCTDSKSGYTCKCIGSYRGVNCEVDDCEQCDIHAICVQGACKCRVGFKGDGFECKKVKRCHHCSPNATCINNECVCKTGFIGNGQQCHKDDCQGCPLHSHCKRGICICIPGFVFDGHHCVATLPKPEPASCPAECSKGLTCPETCPSKCCKTSEQHPVCPDHCYHICGPACPDHCCPQTLDHPLSPSPLVCPPECHISCHQSCPVHCCKIPVAAACPSQCQTSCAPSCPSNCCTPQYQPTVAPAQLACHSICKTTCLPACPKHCCVIRIFPVSFCPDQCQETCDRFCPSFCCSLPRLSTQQPTSAPQICPSTCSASCLPPCPKFCCKISITPLNNCPSTCIDNCLPSCPKHCCEVPYLPNNLPSLSPDACPSHCTYHCDSSCPLKCCLGATDHPLYPPQPSAQTPSSNGSDFQGSFLSVSPPLSKCPAYCLSSCIPVCPIYCCQRQNISPLLVKSPEETVPPLGRSLKNIDADYKAKMVHHLSELLASPLLQCQPSCFSECSDACPKMCCDIRKKKKMYVFRRKKKAHISKPFTGKNGDNKIENRPKGKQ</sequence>
<feature type="domain" description="EGF-like" evidence="8">
    <location>
        <begin position="847"/>
        <end position="884"/>
    </location>
</feature>
<dbReference type="PROSITE" id="PS00022">
    <property type="entry name" value="EGF_1"/>
    <property type="match status" value="18"/>
</dbReference>
<organism evidence="9 10">
    <name type="scientific">Pocillopora meandrina</name>
    <dbReference type="NCBI Taxonomy" id="46732"/>
    <lineage>
        <taxon>Eukaryota</taxon>
        <taxon>Metazoa</taxon>
        <taxon>Cnidaria</taxon>
        <taxon>Anthozoa</taxon>
        <taxon>Hexacorallia</taxon>
        <taxon>Scleractinia</taxon>
        <taxon>Astrocoeniina</taxon>
        <taxon>Pocilloporidae</taxon>
        <taxon>Pocillopora</taxon>
    </lineage>
</organism>
<dbReference type="GO" id="GO:0045197">
    <property type="term" value="P:establishment or maintenance of epithelial cell apical/basal polarity"/>
    <property type="evidence" value="ECO:0007669"/>
    <property type="project" value="TreeGrafter"/>
</dbReference>
<dbReference type="SMART" id="SM00181">
    <property type="entry name" value="EGF"/>
    <property type="match status" value="22"/>
</dbReference>
<feature type="disulfide bond" evidence="6">
    <location>
        <begin position="276"/>
        <end position="285"/>
    </location>
</feature>
<feature type="disulfide bond" evidence="6">
    <location>
        <begin position="1094"/>
        <end position="1103"/>
    </location>
</feature>
<dbReference type="EMBL" id="CALNXJ010000035">
    <property type="protein sequence ID" value="CAH3141147.1"/>
    <property type="molecule type" value="Genomic_DNA"/>
</dbReference>
<dbReference type="FunFam" id="2.10.25.10:FF:000230">
    <property type="entry name" value="Delta-like protein"/>
    <property type="match status" value="1"/>
</dbReference>
<dbReference type="SUPFAM" id="SSF57196">
    <property type="entry name" value="EGF/Laminin"/>
    <property type="match status" value="16"/>
</dbReference>
<feature type="disulfide bond" evidence="6">
    <location>
        <begin position="797"/>
        <end position="806"/>
    </location>
</feature>
<reference evidence="9 10" key="1">
    <citation type="submission" date="2022-05" db="EMBL/GenBank/DDBJ databases">
        <authorList>
            <consortium name="Genoscope - CEA"/>
            <person name="William W."/>
        </authorList>
    </citation>
    <scope>NUCLEOTIDE SEQUENCE [LARGE SCALE GENOMIC DNA]</scope>
</reference>
<feature type="domain" description="EGF-like" evidence="8">
    <location>
        <begin position="138"/>
        <end position="174"/>
    </location>
</feature>
<feature type="domain" description="EGF-like" evidence="8">
    <location>
        <begin position="1192"/>
        <end position="1228"/>
    </location>
</feature>
<dbReference type="FunFam" id="2.10.25.10:FF:000012">
    <property type="entry name" value="Delta-like protein"/>
    <property type="match status" value="1"/>
</dbReference>
<evidence type="ECO:0000313" key="9">
    <source>
        <dbReference type="EMBL" id="CAH3141147.1"/>
    </source>
</evidence>
<dbReference type="GO" id="GO:0005509">
    <property type="term" value="F:calcium ion binding"/>
    <property type="evidence" value="ECO:0007669"/>
    <property type="project" value="InterPro"/>
</dbReference>
<feature type="disulfide bond" evidence="6">
    <location>
        <begin position="202"/>
        <end position="211"/>
    </location>
</feature>
<evidence type="ECO:0000256" key="7">
    <source>
        <dbReference type="SAM" id="MobiDB-lite"/>
    </source>
</evidence>
<keyword evidence="4 6" id="KW-1015">Disulfide bond</keyword>
<dbReference type="Pfam" id="PF00008">
    <property type="entry name" value="EGF"/>
    <property type="match status" value="15"/>
</dbReference>
<dbReference type="GO" id="GO:0000902">
    <property type="term" value="P:cell morphogenesis"/>
    <property type="evidence" value="ECO:0007669"/>
    <property type="project" value="UniProtKB-ARBA"/>
</dbReference>
<feature type="domain" description="EGF-like" evidence="8">
    <location>
        <begin position="250"/>
        <end position="286"/>
    </location>
</feature>
<keyword evidence="5" id="KW-0325">Glycoprotein</keyword>
<gene>
    <name evidence="9" type="ORF">PMEA_00019727</name>
</gene>
<dbReference type="PANTHER" id="PTHR24049:SF22">
    <property type="entry name" value="DROSOPHILA CRUMBS HOMOLOG"/>
    <property type="match status" value="1"/>
</dbReference>
<dbReference type="PROSITE" id="PS01186">
    <property type="entry name" value="EGF_2"/>
    <property type="match status" value="12"/>
</dbReference>
<feature type="domain" description="EGF-like" evidence="8">
    <location>
        <begin position="889"/>
        <end position="925"/>
    </location>
</feature>
<feature type="domain" description="EGF-like" evidence="8">
    <location>
        <begin position="1231"/>
        <end position="1267"/>
    </location>
</feature>
<dbReference type="InterPro" id="IPR000742">
    <property type="entry name" value="EGF"/>
</dbReference>
<feature type="region of interest" description="Disordered" evidence="7">
    <location>
        <begin position="1774"/>
        <end position="1794"/>
    </location>
</feature>
<evidence type="ECO:0000259" key="8">
    <source>
        <dbReference type="PROSITE" id="PS50026"/>
    </source>
</evidence>
<feature type="disulfide bond" evidence="6">
    <location>
        <begin position="1218"/>
        <end position="1227"/>
    </location>
</feature>
<feature type="disulfide bond" evidence="6">
    <location>
        <begin position="915"/>
        <end position="924"/>
    </location>
</feature>
<evidence type="ECO:0000256" key="6">
    <source>
        <dbReference type="PROSITE-ProRule" id="PRU00076"/>
    </source>
</evidence>
<dbReference type="InterPro" id="IPR051022">
    <property type="entry name" value="Notch_Cell-Fate_Det"/>
</dbReference>
<dbReference type="SMART" id="SM00179">
    <property type="entry name" value="EGF_CA"/>
    <property type="match status" value="18"/>
</dbReference>
<keyword evidence="1 6" id="KW-0245">EGF-like domain</keyword>
<comment type="caution">
    <text evidence="6">Lacks conserved residue(s) required for the propagation of feature annotation.</text>
</comment>
<evidence type="ECO:0000256" key="1">
    <source>
        <dbReference type="ARBA" id="ARBA00022536"/>
    </source>
</evidence>
<dbReference type="FunFam" id="2.10.25.10:FF:000095">
    <property type="entry name" value="Notch, isoform B"/>
    <property type="match status" value="1"/>
</dbReference>
<dbReference type="Proteomes" id="UP001159428">
    <property type="component" value="Unassembled WGS sequence"/>
</dbReference>
<feature type="disulfide bond" evidence="6">
    <location>
        <begin position="239"/>
        <end position="248"/>
    </location>
</feature>
<dbReference type="FunFam" id="2.10.25.10:FF:000321">
    <property type="entry name" value="Protein delta homolog 1"/>
    <property type="match status" value="1"/>
</dbReference>
<feature type="disulfide bond" evidence="6">
    <location>
        <begin position="1057"/>
        <end position="1066"/>
    </location>
</feature>
<dbReference type="InterPro" id="IPR000152">
    <property type="entry name" value="EGF-type_Asp/Asn_hydroxyl_site"/>
</dbReference>
<evidence type="ECO:0000313" key="10">
    <source>
        <dbReference type="Proteomes" id="UP001159428"/>
    </source>
</evidence>
<keyword evidence="2" id="KW-0732">Signal</keyword>
<feature type="disulfide bond" evidence="6">
    <location>
        <begin position="164"/>
        <end position="173"/>
    </location>
</feature>
<dbReference type="FunFam" id="2.10.25.10:FF:000173">
    <property type="entry name" value="Neurogenic locus notch protein 2"/>
    <property type="match status" value="2"/>
</dbReference>
<name>A0AAU9XA13_9CNID</name>
<feature type="disulfide bond" evidence="6">
    <location>
        <begin position="685"/>
        <end position="694"/>
    </location>
</feature>
<dbReference type="InterPro" id="IPR009030">
    <property type="entry name" value="Growth_fac_rcpt_cys_sf"/>
</dbReference>
<feature type="domain" description="EGF-like" evidence="8">
    <location>
        <begin position="175"/>
        <end position="212"/>
    </location>
</feature>
<feature type="domain" description="EGF-like" evidence="8">
    <location>
        <begin position="992"/>
        <end position="1028"/>
    </location>
</feature>
<dbReference type="Pfam" id="PF12661">
    <property type="entry name" value="hEGF"/>
    <property type="match status" value="2"/>
</dbReference>
<feature type="domain" description="EGF-like" evidence="8">
    <location>
        <begin position="1068"/>
        <end position="1104"/>
    </location>
</feature>
<dbReference type="InterPro" id="IPR001881">
    <property type="entry name" value="EGF-like_Ca-bd_dom"/>
</dbReference>
<evidence type="ECO:0000256" key="4">
    <source>
        <dbReference type="ARBA" id="ARBA00023157"/>
    </source>
</evidence>
<feature type="compositionally biased region" description="Basic and acidic residues" evidence="7">
    <location>
        <begin position="1782"/>
        <end position="1794"/>
    </location>
</feature>
<proteinExistence type="predicted"/>
<dbReference type="PROSITE" id="PS00010">
    <property type="entry name" value="ASX_HYDROXYL"/>
    <property type="match status" value="3"/>
</dbReference>
<dbReference type="GO" id="GO:0048666">
    <property type="term" value="P:neuron development"/>
    <property type="evidence" value="ECO:0007669"/>
    <property type="project" value="UniProtKB-ARBA"/>
</dbReference>
<feature type="disulfide bond" evidence="6">
    <location>
        <begin position="1170"/>
        <end position="1179"/>
    </location>
</feature>
<dbReference type="CDD" id="cd00054">
    <property type="entry name" value="EGF_CA"/>
    <property type="match status" value="13"/>
</dbReference>
<evidence type="ECO:0000256" key="2">
    <source>
        <dbReference type="ARBA" id="ARBA00022729"/>
    </source>
</evidence>
<evidence type="ECO:0000256" key="5">
    <source>
        <dbReference type="ARBA" id="ARBA00023180"/>
    </source>
</evidence>
<dbReference type="PANTHER" id="PTHR24049">
    <property type="entry name" value="CRUMBS FAMILY MEMBER"/>
    <property type="match status" value="1"/>
</dbReference>
<feature type="disulfide bond" evidence="6">
    <location>
        <begin position="835"/>
        <end position="844"/>
    </location>
</feature>
<dbReference type="GO" id="GO:0007157">
    <property type="term" value="P:heterophilic cell-cell adhesion via plasma membrane cell adhesion molecules"/>
    <property type="evidence" value="ECO:0007669"/>
    <property type="project" value="TreeGrafter"/>
</dbReference>
<feature type="domain" description="EGF-like" evidence="8">
    <location>
        <begin position="770"/>
        <end position="807"/>
    </location>
</feature>
<feature type="disulfide bond" evidence="6">
    <location>
        <begin position="313"/>
        <end position="322"/>
    </location>
</feature>
<feature type="disulfide bond" evidence="6">
    <location>
        <begin position="1038"/>
        <end position="1055"/>
    </location>
</feature>
<feature type="domain" description="EGF-like" evidence="8">
    <location>
        <begin position="659"/>
        <end position="695"/>
    </location>
</feature>
<protein>
    <recommendedName>
        <fullName evidence="8">EGF-like domain-containing protein</fullName>
    </recommendedName>
</protein>
<dbReference type="FunFam" id="2.10.25.10:FF:000472">
    <property type="entry name" value="Uncharacterized protein, isoform A"/>
    <property type="match status" value="1"/>
</dbReference>
<dbReference type="InterPro" id="IPR013032">
    <property type="entry name" value="EGF-like_CS"/>
</dbReference>
<feature type="disulfide bond" evidence="6">
    <location>
        <begin position="874"/>
        <end position="883"/>
    </location>
</feature>
<feature type="domain" description="EGF-like" evidence="8">
    <location>
        <begin position="1029"/>
        <end position="1067"/>
    </location>
</feature>
<keyword evidence="10" id="KW-1185">Reference proteome</keyword>
<feature type="domain" description="EGF-like" evidence="8">
    <location>
        <begin position="808"/>
        <end position="845"/>
    </location>
</feature>
<accession>A0AAU9XA13</accession>
<feature type="domain" description="EGF-like" evidence="8">
    <location>
        <begin position="696"/>
        <end position="732"/>
    </location>
</feature>
<dbReference type="SUPFAM" id="SSF57184">
    <property type="entry name" value="Growth factor receptor domain"/>
    <property type="match status" value="1"/>
</dbReference>
<dbReference type="PROSITE" id="PS50026">
    <property type="entry name" value="EGF_3"/>
    <property type="match status" value="18"/>
</dbReference>
<dbReference type="GO" id="GO:0005886">
    <property type="term" value="C:plasma membrane"/>
    <property type="evidence" value="ECO:0007669"/>
    <property type="project" value="UniProtKB-ARBA"/>
</dbReference>
<dbReference type="Gene3D" id="2.10.25.10">
    <property type="entry name" value="Laminin"/>
    <property type="match status" value="18"/>
</dbReference>